<name>A0A1E5H5W5_9ENTE</name>
<reference evidence="2" key="1">
    <citation type="submission" date="2016-09" db="EMBL/GenBank/DDBJ databases">
        <authorList>
            <person name="Gulvik C.A."/>
        </authorList>
    </citation>
    <scope>NUCLEOTIDE SEQUENCE [LARGE SCALE GENOMIC DNA]</scope>
    <source>
        <strain evidence="2">LMG 26676</strain>
    </source>
</reference>
<dbReference type="EMBL" id="MIKC01000042">
    <property type="protein sequence ID" value="OEG20225.1"/>
    <property type="molecule type" value="Genomic_DNA"/>
</dbReference>
<evidence type="ECO:0000313" key="1">
    <source>
        <dbReference type="EMBL" id="OEG20225.1"/>
    </source>
</evidence>
<sequence length="112" mass="13183">MSDKEKLFQEIKSIVIEWCEENETYFKNNNINIDVLRNEKDGFVVSFENDIAMAELVVEQASYAPYRFVSFEIATVEADRAKISYSWYDNESTSKKELKEQLTRGINYFVNL</sequence>
<dbReference type="STRING" id="1131292.BCR24_09905"/>
<dbReference type="RefSeq" id="WP_069641541.1">
    <property type="nucleotide sequence ID" value="NZ_JAFBEZ010000008.1"/>
</dbReference>
<accession>A0A1E5H5W5</accession>
<protein>
    <submittedName>
        <fullName evidence="1">Uncharacterized protein</fullName>
    </submittedName>
</protein>
<keyword evidence="2" id="KW-1185">Reference proteome</keyword>
<comment type="caution">
    <text evidence="1">The sequence shown here is derived from an EMBL/GenBank/DDBJ whole genome shotgun (WGS) entry which is preliminary data.</text>
</comment>
<dbReference type="OrthoDB" id="1953701at2"/>
<proteinExistence type="predicted"/>
<gene>
    <name evidence="1" type="ORF">BCR24_09905</name>
</gene>
<evidence type="ECO:0000313" key="2">
    <source>
        <dbReference type="Proteomes" id="UP000094469"/>
    </source>
</evidence>
<dbReference type="AlphaFoldDB" id="A0A1E5H5W5"/>
<organism evidence="1 2">
    <name type="scientific">Enterococcus ureilyticus</name>
    <dbReference type="NCBI Taxonomy" id="1131292"/>
    <lineage>
        <taxon>Bacteria</taxon>
        <taxon>Bacillati</taxon>
        <taxon>Bacillota</taxon>
        <taxon>Bacilli</taxon>
        <taxon>Lactobacillales</taxon>
        <taxon>Enterococcaceae</taxon>
        <taxon>Enterococcus</taxon>
    </lineage>
</organism>
<dbReference type="Proteomes" id="UP000094469">
    <property type="component" value="Unassembled WGS sequence"/>
</dbReference>